<dbReference type="PANTHER" id="PTHR42884:SF14">
    <property type="entry name" value="NEUROENDOCRINE CONVERTASE 1"/>
    <property type="match status" value="1"/>
</dbReference>
<evidence type="ECO:0000313" key="4">
    <source>
        <dbReference type="EMBL" id="VVD01659.1"/>
    </source>
</evidence>
<dbReference type="GO" id="GO:0004252">
    <property type="term" value="F:serine-type endopeptidase activity"/>
    <property type="evidence" value="ECO:0007669"/>
    <property type="project" value="InterPro"/>
</dbReference>
<keyword evidence="3" id="KW-0720">Serine protease</keyword>
<evidence type="ECO:0000256" key="1">
    <source>
        <dbReference type="ARBA" id="ARBA00022670"/>
    </source>
</evidence>
<keyword evidence="5" id="KW-1185">Reference proteome</keyword>
<dbReference type="AlphaFoldDB" id="A0A5E4QWZ4"/>
<organism evidence="4 5">
    <name type="scientific">Leptidea sinapis</name>
    <dbReference type="NCBI Taxonomy" id="189913"/>
    <lineage>
        <taxon>Eukaryota</taxon>
        <taxon>Metazoa</taxon>
        <taxon>Ecdysozoa</taxon>
        <taxon>Arthropoda</taxon>
        <taxon>Hexapoda</taxon>
        <taxon>Insecta</taxon>
        <taxon>Pterygota</taxon>
        <taxon>Neoptera</taxon>
        <taxon>Endopterygota</taxon>
        <taxon>Lepidoptera</taxon>
        <taxon>Glossata</taxon>
        <taxon>Ditrysia</taxon>
        <taxon>Papilionoidea</taxon>
        <taxon>Pieridae</taxon>
        <taxon>Dismorphiinae</taxon>
        <taxon>Leptidea</taxon>
    </lineage>
</organism>
<accession>A0A5E4QWZ4</accession>
<keyword evidence="1" id="KW-0645">Protease</keyword>
<evidence type="ECO:0000313" key="5">
    <source>
        <dbReference type="Proteomes" id="UP000324832"/>
    </source>
</evidence>
<evidence type="ECO:0000256" key="3">
    <source>
        <dbReference type="ARBA" id="ARBA00022825"/>
    </source>
</evidence>
<name>A0A5E4QWZ4_9NEOP</name>
<dbReference type="GO" id="GO:0005615">
    <property type="term" value="C:extracellular space"/>
    <property type="evidence" value="ECO:0007669"/>
    <property type="project" value="TreeGrafter"/>
</dbReference>
<evidence type="ECO:0000256" key="2">
    <source>
        <dbReference type="ARBA" id="ARBA00022801"/>
    </source>
</evidence>
<protein>
    <submittedName>
        <fullName evidence="4">Uncharacterized protein</fullName>
    </submittedName>
</protein>
<dbReference type="GO" id="GO:0016020">
    <property type="term" value="C:membrane"/>
    <property type="evidence" value="ECO:0007669"/>
    <property type="project" value="TreeGrafter"/>
</dbReference>
<reference evidence="4 5" key="1">
    <citation type="submission" date="2017-07" db="EMBL/GenBank/DDBJ databases">
        <authorList>
            <person name="Talla V."/>
            <person name="Backstrom N."/>
        </authorList>
    </citation>
    <scope>NUCLEOTIDE SEQUENCE [LARGE SCALE GENOMIC DNA]</scope>
</reference>
<keyword evidence="2" id="KW-0378">Hydrolase</keyword>
<dbReference type="PANTHER" id="PTHR42884">
    <property type="entry name" value="PROPROTEIN CONVERTASE SUBTILISIN/KEXIN-RELATED"/>
    <property type="match status" value="1"/>
</dbReference>
<dbReference type="GO" id="GO:0016486">
    <property type="term" value="P:peptide hormone processing"/>
    <property type="evidence" value="ECO:0007669"/>
    <property type="project" value="TreeGrafter"/>
</dbReference>
<gene>
    <name evidence="4" type="ORF">LSINAPIS_LOCUS12029</name>
</gene>
<dbReference type="EMBL" id="FZQP02005510">
    <property type="protein sequence ID" value="VVD01659.1"/>
    <property type="molecule type" value="Genomic_DNA"/>
</dbReference>
<dbReference type="InterPro" id="IPR036852">
    <property type="entry name" value="Peptidase_S8/S53_dom_sf"/>
</dbReference>
<dbReference type="GO" id="GO:0043005">
    <property type="term" value="C:neuron projection"/>
    <property type="evidence" value="ECO:0007669"/>
    <property type="project" value="TreeGrafter"/>
</dbReference>
<sequence>MALNKVRFARVSGDTNRCIFILLFFRYSSSIYTISIGSASQHGLFPWYGEICSSTLATTYSSGAYKDQKIYYKLTLI</sequence>
<dbReference type="SUPFAM" id="SSF52743">
    <property type="entry name" value="Subtilisin-like"/>
    <property type="match status" value="1"/>
</dbReference>
<dbReference type="Proteomes" id="UP000324832">
    <property type="component" value="Unassembled WGS sequence"/>
</dbReference>
<proteinExistence type="predicted"/>